<accession>A0ABU4ZRC7</accession>
<organism evidence="1 2">
    <name type="scientific">Mesorhizobium montanum</name>
    <dbReference type="NCBI Taxonomy" id="3072323"/>
    <lineage>
        <taxon>Bacteria</taxon>
        <taxon>Pseudomonadati</taxon>
        <taxon>Pseudomonadota</taxon>
        <taxon>Alphaproteobacteria</taxon>
        <taxon>Hyphomicrobiales</taxon>
        <taxon>Phyllobacteriaceae</taxon>
        <taxon>Mesorhizobium</taxon>
    </lineage>
</organism>
<dbReference type="EC" id="3.1.-.-" evidence="1"/>
<comment type="caution">
    <text evidence="1">The sequence shown here is derived from an EMBL/GenBank/DDBJ whole genome shotgun (WGS) entry which is preliminary data.</text>
</comment>
<sequence>MAFGDGLTSEPQSWAVILREMLTMRRGAEEISLTINAMAGETTTHGLVREREITDARPDWILFLFGTNDTRTQGSHRTKTRPS</sequence>
<dbReference type="SUPFAM" id="SSF52266">
    <property type="entry name" value="SGNH hydrolase"/>
    <property type="match status" value="1"/>
</dbReference>
<gene>
    <name evidence="1" type="ORF">RFM68_26005</name>
</gene>
<keyword evidence="1" id="KW-0378">Hydrolase</keyword>
<dbReference type="Gene3D" id="3.40.50.1110">
    <property type="entry name" value="SGNH hydrolase"/>
    <property type="match status" value="1"/>
</dbReference>
<proteinExistence type="predicted"/>
<dbReference type="GO" id="GO:0016787">
    <property type="term" value="F:hydrolase activity"/>
    <property type="evidence" value="ECO:0007669"/>
    <property type="project" value="UniProtKB-KW"/>
</dbReference>
<dbReference type="RefSeq" id="WP_320235885.1">
    <property type="nucleotide sequence ID" value="NZ_JAVIJF010000021.1"/>
</dbReference>
<reference evidence="1 2" key="1">
    <citation type="submission" date="2023-08" db="EMBL/GenBank/DDBJ databases">
        <title>Implementing the SeqCode for naming new Mesorhizobium species isolated from Vachellia karroo root nodules.</title>
        <authorList>
            <person name="Van Lill M."/>
        </authorList>
    </citation>
    <scope>NUCLEOTIDE SEQUENCE [LARGE SCALE GENOMIC DNA]</scope>
    <source>
        <strain evidence="1 2">MSK 1335</strain>
    </source>
</reference>
<dbReference type="EMBL" id="JAVIJF010000021">
    <property type="protein sequence ID" value="MDX8527948.1"/>
    <property type="molecule type" value="Genomic_DNA"/>
</dbReference>
<evidence type="ECO:0000313" key="1">
    <source>
        <dbReference type="EMBL" id="MDX8527948.1"/>
    </source>
</evidence>
<dbReference type="CDD" id="cd00229">
    <property type="entry name" value="SGNH_hydrolase"/>
    <property type="match status" value="1"/>
</dbReference>
<protein>
    <submittedName>
        <fullName evidence="1">SGNH/GDSL hydrolase family protein</fullName>
        <ecNumber evidence="1">3.1.-.-</ecNumber>
    </submittedName>
</protein>
<keyword evidence="2" id="KW-1185">Reference proteome</keyword>
<dbReference type="InterPro" id="IPR036514">
    <property type="entry name" value="SGNH_hydro_sf"/>
</dbReference>
<evidence type="ECO:0000313" key="2">
    <source>
        <dbReference type="Proteomes" id="UP001276840"/>
    </source>
</evidence>
<name>A0ABU4ZRC7_9HYPH</name>
<dbReference type="Proteomes" id="UP001276840">
    <property type="component" value="Unassembled WGS sequence"/>
</dbReference>